<evidence type="ECO:0000256" key="1">
    <source>
        <dbReference type="ARBA" id="ARBA00001946"/>
    </source>
</evidence>
<evidence type="ECO:0000313" key="12">
    <source>
        <dbReference type="EMBL" id="ODP29404.1"/>
    </source>
</evidence>
<dbReference type="PRINTS" id="PR00413">
    <property type="entry name" value="HADHALOGNASE"/>
</dbReference>
<dbReference type="EC" id="5.4.2.6" evidence="10"/>
<keyword evidence="7" id="KW-0413">Isomerase</keyword>
<name>A0A1E3L6W8_9BACL</name>
<evidence type="ECO:0000256" key="6">
    <source>
        <dbReference type="ARBA" id="ARBA00022842"/>
    </source>
</evidence>
<dbReference type="PANTHER" id="PTHR46193:SF18">
    <property type="entry name" value="HEXITOL PHOSPHATASE B"/>
    <property type="match status" value="1"/>
</dbReference>
<dbReference type="EMBL" id="MDER01000031">
    <property type="protein sequence ID" value="ODP29404.1"/>
    <property type="molecule type" value="Genomic_DNA"/>
</dbReference>
<evidence type="ECO:0000256" key="5">
    <source>
        <dbReference type="ARBA" id="ARBA00022801"/>
    </source>
</evidence>
<comment type="catalytic activity">
    <reaction evidence="9">
        <text>beta-D-glucose 1-phosphate = beta-D-glucose 6-phosphate</text>
        <dbReference type="Rhea" id="RHEA:20113"/>
        <dbReference type="ChEBI" id="CHEBI:57684"/>
        <dbReference type="ChEBI" id="CHEBI:58247"/>
        <dbReference type="EC" id="5.4.2.6"/>
    </reaction>
</comment>
<dbReference type="Gene3D" id="3.40.50.1000">
    <property type="entry name" value="HAD superfamily/HAD-like"/>
    <property type="match status" value="1"/>
</dbReference>
<dbReference type="SUPFAM" id="SSF56784">
    <property type="entry name" value="HAD-like"/>
    <property type="match status" value="1"/>
</dbReference>
<dbReference type="PANTHER" id="PTHR46193">
    <property type="entry name" value="6-PHOSPHOGLUCONATE PHOSPHATASE"/>
    <property type="match status" value="1"/>
</dbReference>
<proteinExistence type="inferred from homology"/>
<gene>
    <name evidence="12" type="primary">yfbT</name>
    <name evidence="12" type="ORF">PTI45_01413</name>
</gene>
<dbReference type="Pfam" id="PF13419">
    <property type="entry name" value="HAD_2"/>
    <property type="match status" value="1"/>
</dbReference>
<dbReference type="AlphaFoldDB" id="A0A1E3L6W8"/>
<evidence type="ECO:0000313" key="13">
    <source>
        <dbReference type="Proteomes" id="UP000094578"/>
    </source>
</evidence>
<keyword evidence="4" id="KW-0479">Metal-binding</keyword>
<comment type="cofactor">
    <cofactor evidence="1">
        <name>Mg(2+)</name>
        <dbReference type="ChEBI" id="CHEBI:18420"/>
    </cofactor>
</comment>
<dbReference type="InterPro" id="IPR023214">
    <property type="entry name" value="HAD_sf"/>
</dbReference>
<dbReference type="InterPro" id="IPR036412">
    <property type="entry name" value="HAD-like_sf"/>
</dbReference>
<dbReference type="GO" id="GO:0016787">
    <property type="term" value="F:hydrolase activity"/>
    <property type="evidence" value="ECO:0007669"/>
    <property type="project" value="UniProtKB-KW"/>
</dbReference>
<comment type="caution">
    <text evidence="12">The sequence shown here is derived from an EMBL/GenBank/DDBJ whole genome shotgun (WGS) entry which is preliminary data.</text>
</comment>
<accession>A0A1E3L6W8</accession>
<dbReference type="GO" id="GO:0046872">
    <property type="term" value="F:metal ion binding"/>
    <property type="evidence" value="ECO:0007669"/>
    <property type="project" value="UniProtKB-KW"/>
</dbReference>
<dbReference type="InterPro" id="IPR006439">
    <property type="entry name" value="HAD-SF_hydro_IA"/>
</dbReference>
<organism evidence="12 13">
    <name type="scientific">Paenibacillus nuruki</name>
    <dbReference type="NCBI Taxonomy" id="1886670"/>
    <lineage>
        <taxon>Bacteria</taxon>
        <taxon>Bacillati</taxon>
        <taxon>Bacillota</taxon>
        <taxon>Bacilli</taxon>
        <taxon>Bacillales</taxon>
        <taxon>Paenibacillaceae</taxon>
        <taxon>Paenibacillus</taxon>
    </lineage>
</organism>
<dbReference type="InterPro" id="IPR051600">
    <property type="entry name" value="Beta-PGM-like"/>
</dbReference>
<dbReference type="Gene3D" id="1.10.150.240">
    <property type="entry name" value="Putative phosphatase, domain 2"/>
    <property type="match status" value="1"/>
</dbReference>
<keyword evidence="5 12" id="KW-0378">Hydrolase</keyword>
<evidence type="ECO:0000256" key="2">
    <source>
        <dbReference type="ARBA" id="ARBA00006171"/>
    </source>
</evidence>
<evidence type="ECO:0000256" key="8">
    <source>
        <dbReference type="ARBA" id="ARBA00023277"/>
    </source>
</evidence>
<dbReference type="RefSeq" id="WP_069326826.1">
    <property type="nucleotide sequence ID" value="NZ_MDER01000031.1"/>
</dbReference>
<dbReference type="NCBIfam" id="TIGR02009">
    <property type="entry name" value="PGMB-YQAB-SF"/>
    <property type="match status" value="1"/>
</dbReference>
<dbReference type="NCBIfam" id="TIGR01549">
    <property type="entry name" value="HAD-SF-IA-v1"/>
    <property type="match status" value="1"/>
</dbReference>
<reference evidence="12 13" key="1">
    <citation type="submission" date="2016-08" db="EMBL/GenBank/DDBJ databases">
        <title>Genome sequencing of Paenibacillus sp. TI45-13ar, isolated from Korean traditional nuruk.</title>
        <authorList>
            <person name="Kim S.-J."/>
        </authorList>
    </citation>
    <scope>NUCLEOTIDE SEQUENCE [LARGE SCALE GENOMIC DNA]</scope>
    <source>
        <strain evidence="12 13">TI45-13ar</strain>
    </source>
</reference>
<evidence type="ECO:0000256" key="7">
    <source>
        <dbReference type="ARBA" id="ARBA00023235"/>
    </source>
</evidence>
<sequence length="239" mass="26737">MASEHLNHPSSPLWQDPPIQAFIFDMDGVLIDSEPIYFEIEKSSFQHLGATVEETEHHTYVGVTLESMFQQVLDKHQLNHVLAEVLAFHKENVMKVMQGHEELQAFDHVEQWIQWLSNSGIKLAVASSSPRSLIELILERTGLRPFFTVMVSGEEVAHGKPAPDIFLHAAELLQVDPQHCVVIEDSRNGVQAAKDAGMRCIGHQNPGSGNQDLSKADIIIHSYAELLELRDSLHIGVRS</sequence>
<dbReference type="Proteomes" id="UP000094578">
    <property type="component" value="Unassembled WGS sequence"/>
</dbReference>
<keyword evidence="3" id="KW-0597">Phosphoprotein</keyword>
<evidence type="ECO:0000256" key="4">
    <source>
        <dbReference type="ARBA" id="ARBA00022723"/>
    </source>
</evidence>
<dbReference type="CDD" id="cd16423">
    <property type="entry name" value="HAD_BPGM-like"/>
    <property type="match status" value="1"/>
</dbReference>
<keyword evidence="13" id="KW-1185">Reference proteome</keyword>
<keyword evidence="8" id="KW-0119">Carbohydrate metabolism</keyword>
<dbReference type="STRING" id="1886670.PTI45_01413"/>
<evidence type="ECO:0000256" key="10">
    <source>
        <dbReference type="ARBA" id="ARBA00044968"/>
    </source>
</evidence>
<dbReference type="InterPro" id="IPR023198">
    <property type="entry name" value="PGP-like_dom2"/>
</dbReference>
<dbReference type="SFLD" id="SFLDG01135">
    <property type="entry name" value="C1.5.6:_HAD__Beta-PGM__Phospha"/>
    <property type="match status" value="1"/>
</dbReference>
<dbReference type="InterPro" id="IPR041492">
    <property type="entry name" value="HAD_2"/>
</dbReference>
<dbReference type="FunFam" id="3.40.50.1000:FF:000036">
    <property type="entry name" value="HAD family hydrolase"/>
    <property type="match status" value="1"/>
</dbReference>
<evidence type="ECO:0000256" key="3">
    <source>
        <dbReference type="ARBA" id="ARBA00022553"/>
    </source>
</evidence>
<dbReference type="SFLD" id="SFLDG01129">
    <property type="entry name" value="C1.5:_HAD__Beta-PGM__Phosphata"/>
    <property type="match status" value="1"/>
</dbReference>
<dbReference type="GO" id="GO:0008801">
    <property type="term" value="F:beta-phosphoglucomutase activity"/>
    <property type="evidence" value="ECO:0007669"/>
    <property type="project" value="UniProtKB-EC"/>
</dbReference>
<dbReference type="InterPro" id="IPR010976">
    <property type="entry name" value="B-phosphoglucomutase_hydrolase"/>
</dbReference>
<keyword evidence="6" id="KW-0460">Magnesium</keyword>
<dbReference type="SFLD" id="SFLDS00003">
    <property type="entry name" value="Haloacid_Dehalogenase"/>
    <property type="match status" value="1"/>
</dbReference>
<comment type="similarity">
    <text evidence="2">Belongs to the HAD-like hydrolase superfamily. CbbY/CbbZ/Gph/YieH family.</text>
</comment>
<dbReference type="NCBIfam" id="TIGR01509">
    <property type="entry name" value="HAD-SF-IA-v3"/>
    <property type="match status" value="1"/>
</dbReference>
<protein>
    <recommendedName>
        <fullName evidence="11">Beta-phosphoglucomutase</fullName>
        <ecNumber evidence="10">5.4.2.6</ecNumber>
    </recommendedName>
</protein>
<evidence type="ECO:0000256" key="11">
    <source>
        <dbReference type="ARBA" id="ARBA00044991"/>
    </source>
</evidence>
<dbReference type="PATRIC" id="fig|1886670.3.peg.1438"/>
<evidence type="ECO:0000256" key="9">
    <source>
        <dbReference type="ARBA" id="ARBA00044926"/>
    </source>
</evidence>